<dbReference type="EMBL" id="JXLP01000002">
    <property type="protein sequence ID" value="KIL80135.1"/>
    <property type="molecule type" value="Genomic_DNA"/>
</dbReference>
<sequence length="102" mass="11609">MDINAEHLIKLCQLLMESIQKSGLEQVPLDSDYYWAVSDDDIENLDKEVPELVVGSLYDDWTSLQKVMEGASPLTSIDIERVAAVLNYLARYIQKSDNEVLF</sequence>
<protein>
    <submittedName>
        <fullName evidence="1">Uncharacterized protein</fullName>
    </submittedName>
</protein>
<dbReference type="RefSeq" id="WP_041096588.1">
    <property type="nucleotide sequence ID" value="NZ_BSSZ01000014.1"/>
</dbReference>
<reference evidence="1 2" key="1">
    <citation type="submission" date="2015-01" db="EMBL/GenBank/DDBJ databases">
        <title>Genome Assembly of Bacillus badius MTCC 1458.</title>
        <authorList>
            <person name="Verma A."/>
            <person name="Khatri I."/>
            <person name="Mual P."/>
            <person name="Subramanian S."/>
            <person name="Krishnamurthi S."/>
        </authorList>
    </citation>
    <scope>NUCLEOTIDE SEQUENCE [LARGE SCALE GENOMIC DNA]</scope>
    <source>
        <strain evidence="1 2">MTCC 1458</strain>
    </source>
</reference>
<evidence type="ECO:0000313" key="2">
    <source>
        <dbReference type="Proteomes" id="UP000031982"/>
    </source>
</evidence>
<comment type="caution">
    <text evidence="1">The sequence shown here is derived from an EMBL/GenBank/DDBJ whole genome shotgun (WGS) entry which is preliminary data.</text>
</comment>
<dbReference type="Proteomes" id="UP000031982">
    <property type="component" value="Unassembled WGS sequence"/>
</dbReference>
<evidence type="ECO:0000313" key="1">
    <source>
        <dbReference type="EMBL" id="KIL80135.1"/>
    </source>
</evidence>
<proteinExistence type="predicted"/>
<keyword evidence="2" id="KW-1185">Reference proteome</keyword>
<gene>
    <name evidence="1" type="ORF">SD77_2589</name>
</gene>
<organism evidence="1 2">
    <name type="scientific">Bacillus badius</name>
    <dbReference type="NCBI Taxonomy" id="1455"/>
    <lineage>
        <taxon>Bacteria</taxon>
        <taxon>Bacillati</taxon>
        <taxon>Bacillota</taxon>
        <taxon>Bacilli</taxon>
        <taxon>Bacillales</taxon>
        <taxon>Bacillaceae</taxon>
        <taxon>Pseudobacillus</taxon>
    </lineage>
</organism>
<accession>A0ABR5AZH3</accession>
<dbReference type="GeneID" id="92775744"/>
<name>A0ABR5AZH3_BACBA</name>